<gene>
    <name evidence="1" type="ORF">CP97_14787</name>
</gene>
<dbReference type="Proteomes" id="UP000059113">
    <property type="component" value="Chromosome"/>
</dbReference>
<reference evidence="2" key="2">
    <citation type="submission" date="2015-04" db="EMBL/GenBank/DDBJ databases">
        <title>The complete genome sequence of Erythrobacter sp. s21-N3.</title>
        <authorList>
            <person name="Zhuang L."/>
            <person name="Liu Y."/>
            <person name="Shao Z."/>
        </authorList>
    </citation>
    <scope>NUCLEOTIDE SEQUENCE [LARGE SCALE GENOMIC DNA]</scope>
    <source>
        <strain evidence="2">s21-N3</strain>
    </source>
</reference>
<protein>
    <submittedName>
        <fullName evidence="1">Uncharacterized protein</fullName>
    </submittedName>
</protein>
<evidence type="ECO:0000313" key="1">
    <source>
        <dbReference type="EMBL" id="ANC50473.1"/>
    </source>
</evidence>
<keyword evidence="2" id="KW-1185">Reference proteome</keyword>
<name>A0A168M2G5_9SPHN</name>
<dbReference type="KEGG" id="ery:CP97_14787"/>
<proteinExistence type="predicted"/>
<accession>A0A168M2G5</accession>
<evidence type="ECO:0000313" key="2">
    <source>
        <dbReference type="Proteomes" id="UP000059113"/>
    </source>
</evidence>
<reference evidence="1 2" key="1">
    <citation type="journal article" date="2015" name="Int. J. Syst. Evol. Microbiol.">
        <title>Erythrobacter atlanticus sp. nov., a bacterium from ocean sediment able to degrade polycyclic aromatic hydrocarbons.</title>
        <authorList>
            <person name="Zhuang L."/>
            <person name="Liu Y."/>
            <person name="Wang L."/>
            <person name="Wang W."/>
            <person name="Shao Z."/>
        </authorList>
    </citation>
    <scope>NUCLEOTIDE SEQUENCE [LARGE SCALE GENOMIC DNA]</scope>
    <source>
        <strain evidence="2">s21-N3</strain>
    </source>
</reference>
<sequence length="38" mass="4099">MSNSRRRGLADARMREGPVEAMPVPIKGYTPAGRCVPA</sequence>
<dbReference type="AlphaFoldDB" id="A0A168M2G5"/>
<organism evidence="1 2">
    <name type="scientific">Aurantiacibacter atlanticus</name>
    <dbReference type="NCBI Taxonomy" id="1648404"/>
    <lineage>
        <taxon>Bacteria</taxon>
        <taxon>Pseudomonadati</taxon>
        <taxon>Pseudomonadota</taxon>
        <taxon>Alphaproteobacteria</taxon>
        <taxon>Sphingomonadales</taxon>
        <taxon>Erythrobacteraceae</taxon>
        <taxon>Aurantiacibacter</taxon>
    </lineage>
</organism>
<dbReference type="EMBL" id="CP011310">
    <property type="protein sequence ID" value="ANC50473.1"/>
    <property type="molecule type" value="Genomic_DNA"/>
</dbReference>